<evidence type="ECO:0000256" key="4">
    <source>
        <dbReference type="ARBA" id="ARBA00023163"/>
    </source>
</evidence>
<accession>A0A2A4EPY5</accession>
<dbReference type="InterPro" id="IPR036388">
    <property type="entry name" value="WH-like_DNA-bd_sf"/>
</dbReference>
<evidence type="ECO:0000259" key="5">
    <source>
        <dbReference type="PROSITE" id="PS50931"/>
    </source>
</evidence>
<dbReference type="InterPro" id="IPR005119">
    <property type="entry name" value="LysR_subst-bd"/>
</dbReference>
<dbReference type="SUPFAM" id="SSF46785">
    <property type="entry name" value="Winged helix' DNA-binding domain"/>
    <property type="match status" value="1"/>
</dbReference>
<dbReference type="PROSITE" id="PS50931">
    <property type="entry name" value="HTH_LYSR"/>
    <property type="match status" value="1"/>
</dbReference>
<dbReference type="PANTHER" id="PTHR30537:SF31">
    <property type="entry name" value="TRANSCRIPTIONAL REGULATOR, LYSR FAMILY"/>
    <property type="match status" value="1"/>
</dbReference>
<proteinExistence type="inferred from homology"/>
<dbReference type="PANTHER" id="PTHR30537">
    <property type="entry name" value="HTH-TYPE TRANSCRIPTIONAL REGULATOR"/>
    <property type="match status" value="1"/>
</dbReference>
<dbReference type="InterPro" id="IPR036390">
    <property type="entry name" value="WH_DNA-bd_sf"/>
</dbReference>
<keyword evidence="4" id="KW-0804">Transcription</keyword>
<dbReference type="Pfam" id="PF03466">
    <property type="entry name" value="LysR_substrate"/>
    <property type="match status" value="1"/>
</dbReference>
<dbReference type="Proteomes" id="UP001469089">
    <property type="component" value="Unassembled WGS sequence"/>
</dbReference>
<evidence type="ECO:0000256" key="1">
    <source>
        <dbReference type="ARBA" id="ARBA00009437"/>
    </source>
</evidence>
<dbReference type="InterPro" id="IPR058163">
    <property type="entry name" value="LysR-type_TF_proteobact-type"/>
</dbReference>
<gene>
    <name evidence="7" type="ORF">BWP39_28850</name>
    <name evidence="6" type="ORF">N0A02_31315</name>
</gene>
<dbReference type="GO" id="GO:0043565">
    <property type="term" value="F:sequence-specific DNA binding"/>
    <property type="evidence" value="ECO:0007669"/>
    <property type="project" value="TreeGrafter"/>
</dbReference>
<comment type="similarity">
    <text evidence="1">Belongs to the LysR transcriptional regulatory family.</text>
</comment>
<keyword evidence="9" id="KW-1185">Reference proteome</keyword>
<name>A0A2A4EPY5_9BURK</name>
<dbReference type="OrthoDB" id="5671700at2"/>
<dbReference type="RefSeq" id="WP_096725602.1">
    <property type="nucleotide sequence ID" value="NZ_JAOALG010000002.1"/>
</dbReference>
<reference evidence="6 9" key="3">
    <citation type="journal article" date="2024" name="Chem. Sci.">
        <title>Discovery of a lagriamide polyketide by integrated genome mining, isotopic labeling, and untargeted metabolomics.</title>
        <authorList>
            <person name="Fergusson C.H."/>
            <person name="Saulog J."/>
            <person name="Paulo B.S."/>
            <person name="Wilson D.M."/>
            <person name="Liu D.Y."/>
            <person name="Morehouse N.J."/>
            <person name="Waterworth S."/>
            <person name="Barkei J."/>
            <person name="Gray C.A."/>
            <person name="Kwan J.C."/>
            <person name="Eustaquio A.S."/>
            <person name="Linington R.G."/>
        </authorList>
    </citation>
    <scope>NUCLEOTIDE SEQUENCE [LARGE SCALE GENOMIC DNA]</scope>
    <source>
        <strain evidence="6 9">RL17-338-BIF-B</strain>
    </source>
</reference>
<evidence type="ECO:0000256" key="3">
    <source>
        <dbReference type="ARBA" id="ARBA00023125"/>
    </source>
</evidence>
<reference evidence="7 8" key="1">
    <citation type="submission" date="2017-01" db="EMBL/GenBank/DDBJ databases">
        <title>Whole-Genome Shotgun Sequencing of Two beta-Proteobacterial Species in Search of the Bulgecin Biosynthetic Cluster.</title>
        <authorList>
            <person name="Horsman M.E."/>
            <person name="Marous D.R."/>
            <person name="Li R."/>
            <person name="Oliver R.A."/>
            <person name="Byun B."/>
            <person name="Emrich S.J."/>
            <person name="Boggess B."/>
            <person name="Townsend C.A."/>
            <person name="Mobashery S."/>
        </authorList>
    </citation>
    <scope>NUCLEOTIDE SEQUENCE [LARGE SCALE GENOMIC DNA]</scope>
    <source>
        <strain evidence="7 8">ATCC 31363</strain>
    </source>
</reference>
<reference evidence="6" key="2">
    <citation type="submission" date="2022-09" db="EMBL/GenBank/DDBJ databases">
        <authorList>
            <person name="Fergusson C."/>
            <person name="Paulo B.S."/>
            <person name="Eustaquio A.S."/>
            <person name="Linington R."/>
        </authorList>
    </citation>
    <scope>NUCLEOTIDE SEQUENCE</scope>
    <source>
        <strain evidence="6">RL17-338-BIF-B</strain>
    </source>
</reference>
<dbReference type="Gene3D" id="3.40.190.290">
    <property type="match status" value="1"/>
</dbReference>
<evidence type="ECO:0000313" key="9">
    <source>
        <dbReference type="Proteomes" id="UP001469089"/>
    </source>
</evidence>
<keyword evidence="3" id="KW-0238">DNA-binding</keyword>
<dbReference type="GO" id="GO:0006351">
    <property type="term" value="P:DNA-templated transcription"/>
    <property type="evidence" value="ECO:0007669"/>
    <property type="project" value="TreeGrafter"/>
</dbReference>
<protein>
    <submittedName>
        <fullName evidence="7">LysR family transcriptional regulator</fullName>
    </submittedName>
    <submittedName>
        <fullName evidence="6">LysR substrate-binding domain-containing protein</fullName>
    </submittedName>
</protein>
<keyword evidence="2" id="KW-0805">Transcription regulation</keyword>
<dbReference type="Proteomes" id="UP000218022">
    <property type="component" value="Unassembled WGS sequence"/>
</dbReference>
<dbReference type="EMBL" id="MTZV01000006">
    <property type="protein sequence ID" value="PCE23693.1"/>
    <property type="molecule type" value="Genomic_DNA"/>
</dbReference>
<dbReference type="Pfam" id="PF00126">
    <property type="entry name" value="HTH_1"/>
    <property type="match status" value="1"/>
</dbReference>
<dbReference type="InterPro" id="IPR000847">
    <property type="entry name" value="LysR_HTH_N"/>
</dbReference>
<feature type="domain" description="HTH lysR-type" evidence="5">
    <location>
        <begin position="9"/>
        <end position="65"/>
    </location>
</feature>
<organism evidence="7 8">
    <name type="scientific">Paraburkholderia acidicola</name>
    <dbReference type="NCBI Taxonomy" id="1912599"/>
    <lineage>
        <taxon>Bacteria</taxon>
        <taxon>Pseudomonadati</taxon>
        <taxon>Pseudomonadota</taxon>
        <taxon>Betaproteobacteria</taxon>
        <taxon>Burkholderiales</taxon>
        <taxon>Burkholderiaceae</taxon>
        <taxon>Paraburkholderia</taxon>
    </lineage>
</organism>
<evidence type="ECO:0000313" key="6">
    <source>
        <dbReference type="EMBL" id="MEQ5843953.1"/>
    </source>
</evidence>
<dbReference type="GO" id="GO:0003700">
    <property type="term" value="F:DNA-binding transcription factor activity"/>
    <property type="evidence" value="ECO:0007669"/>
    <property type="project" value="InterPro"/>
</dbReference>
<evidence type="ECO:0000256" key="2">
    <source>
        <dbReference type="ARBA" id="ARBA00023015"/>
    </source>
</evidence>
<dbReference type="AlphaFoldDB" id="A0A2A4EPY5"/>
<dbReference type="Gene3D" id="1.10.10.10">
    <property type="entry name" value="Winged helix-like DNA-binding domain superfamily/Winged helix DNA-binding domain"/>
    <property type="match status" value="1"/>
</dbReference>
<comment type="caution">
    <text evidence="7">The sequence shown here is derived from an EMBL/GenBank/DDBJ whole genome shotgun (WGS) entry which is preliminary data.</text>
</comment>
<dbReference type="SUPFAM" id="SSF53850">
    <property type="entry name" value="Periplasmic binding protein-like II"/>
    <property type="match status" value="1"/>
</dbReference>
<dbReference type="EMBL" id="JAOALG010000002">
    <property type="protein sequence ID" value="MEQ5843953.1"/>
    <property type="molecule type" value="Genomic_DNA"/>
</dbReference>
<evidence type="ECO:0000313" key="8">
    <source>
        <dbReference type="Proteomes" id="UP000218022"/>
    </source>
</evidence>
<evidence type="ECO:0000313" key="7">
    <source>
        <dbReference type="EMBL" id="PCE23693.1"/>
    </source>
</evidence>
<dbReference type="FunFam" id="1.10.10.10:FF:000001">
    <property type="entry name" value="LysR family transcriptional regulator"/>
    <property type="match status" value="1"/>
</dbReference>
<sequence>MSTSAVLSDLNDLRYFAMVVENGGFSAAERVSGVPKSRLSARLAALEQRLGVRLLQRTTRHVSLTEIGAQFFSHCQGLLAEAQAAQDVVDMVSSTPRGLVRISCPILATHVYLAPYLPQFIARYPHVSVHALSLDRPVDLRTEPVDIALRIRLPEHMDPDVVTKPLGVSRRILVASPRYLASIEPPEHPAALAGLRTLHYAVTDAQDWTLHATSGEQAIVKHRPVLASTDFETVVQATMQGLGIAMLPDVGCLAALARDQLQVVLPEWSAPELVVHLAFLTRRGMLPSVRALIDFLSESLPLVEIRK</sequence>